<proteinExistence type="predicted"/>
<dbReference type="AlphaFoldDB" id="A0A6A4SRK2"/>
<comment type="caution">
    <text evidence="3">The sequence shown here is derived from an EMBL/GenBank/DDBJ whole genome shotgun (WGS) entry which is preliminary data.</text>
</comment>
<dbReference type="PANTHER" id="PTHR14429">
    <property type="entry name" value="FIBROSIN FAMILY MEMBER"/>
    <property type="match status" value="1"/>
</dbReference>
<feature type="region of interest" description="Disordered" evidence="2">
    <location>
        <begin position="1"/>
        <end position="77"/>
    </location>
</feature>
<name>A0A6A4SRK2_SCOMX</name>
<evidence type="ECO:0000256" key="2">
    <source>
        <dbReference type="SAM" id="MobiDB-lite"/>
    </source>
</evidence>
<feature type="compositionally biased region" description="Basic residues" evidence="2">
    <location>
        <begin position="1"/>
        <end position="20"/>
    </location>
</feature>
<accession>A0A6A4SRK2</accession>
<gene>
    <name evidence="3" type="ORF">F2P81_013707</name>
</gene>
<evidence type="ECO:0000313" key="4">
    <source>
        <dbReference type="Proteomes" id="UP000438429"/>
    </source>
</evidence>
<keyword evidence="1" id="KW-0597">Phosphoprotein</keyword>
<dbReference type="Proteomes" id="UP000438429">
    <property type="component" value="Unassembled WGS sequence"/>
</dbReference>
<dbReference type="EMBL" id="VEVO01000012">
    <property type="protein sequence ID" value="KAF0033641.1"/>
    <property type="molecule type" value="Genomic_DNA"/>
</dbReference>
<dbReference type="InterPro" id="IPR023246">
    <property type="entry name" value="AUTS2"/>
</dbReference>
<dbReference type="PANTHER" id="PTHR14429:SF20">
    <property type="entry name" value="FIBROSIN-1-LIKE PROTEIN"/>
    <property type="match status" value="1"/>
</dbReference>
<protein>
    <submittedName>
        <fullName evidence="3">Uncharacterized protein</fullName>
    </submittedName>
</protein>
<evidence type="ECO:0000256" key="1">
    <source>
        <dbReference type="ARBA" id="ARBA00022553"/>
    </source>
</evidence>
<evidence type="ECO:0000313" key="3">
    <source>
        <dbReference type="EMBL" id="KAF0033641.1"/>
    </source>
</evidence>
<sequence length="347" mass="38689">MDGKLKPGRRCRAKRERVRRLREAGGRDPDSSCSDGEGHSPGRDAAPPPGKKAPRPAAAARAARPPRRKRRESSSQEEDIIDGFAIASFISLDRLESRNTARTATSFADSERREYSESLAYFNLHITRSPFQQFVCMRGKQLIKFLQSGAADSPEQAPLGLQQQQQQRCPSVIRGSSFMFTCGFSALCYLNNSGDNSIISLFFFASLVRRGLRKWSTECTVKSCGAQFFSGAAEGNQRPFVTLVSPRAVASYVRKEGELMNSSRAQWQHKRRARRSVGKDNFVASGGERHPLQSLSRAIVKVSGSAYPSKLKDVKNCNRIEMLWTHFDDQKRKPVSARCCQSLMKAS</sequence>
<organism evidence="3 4">
    <name type="scientific">Scophthalmus maximus</name>
    <name type="common">Turbot</name>
    <name type="synonym">Psetta maxima</name>
    <dbReference type="NCBI Taxonomy" id="52904"/>
    <lineage>
        <taxon>Eukaryota</taxon>
        <taxon>Metazoa</taxon>
        <taxon>Chordata</taxon>
        <taxon>Craniata</taxon>
        <taxon>Vertebrata</taxon>
        <taxon>Euteleostomi</taxon>
        <taxon>Actinopterygii</taxon>
        <taxon>Neopterygii</taxon>
        <taxon>Teleostei</taxon>
        <taxon>Neoteleostei</taxon>
        <taxon>Acanthomorphata</taxon>
        <taxon>Carangaria</taxon>
        <taxon>Pleuronectiformes</taxon>
        <taxon>Pleuronectoidei</taxon>
        <taxon>Scophthalmidae</taxon>
        <taxon>Scophthalmus</taxon>
    </lineage>
</organism>
<reference evidence="3 4" key="1">
    <citation type="submission" date="2019-06" db="EMBL/GenBank/DDBJ databases">
        <title>Draft genomes of female and male turbot (Scophthalmus maximus).</title>
        <authorList>
            <person name="Xu H."/>
            <person name="Xu X.-W."/>
            <person name="Shao C."/>
            <person name="Chen S."/>
        </authorList>
    </citation>
    <scope>NUCLEOTIDE SEQUENCE [LARGE SCALE GENOMIC DNA]</scope>
    <source>
        <strain evidence="3">Ysfricsl-2016a</strain>
        <tissue evidence="3">Blood</tissue>
    </source>
</reference>
<feature type="compositionally biased region" description="Basic and acidic residues" evidence="2">
    <location>
        <begin position="21"/>
        <end position="42"/>
    </location>
</feature>